<dbReference type="STRING" id="1802315.A3F51_03630"/>
<feature type="compositionally biased region" description="Low complexity" evidence="1">
    <location>
        <begin position="187"/>
        <end position="199"/>
    </location>
</feature>
<protein>
    <submittedName>
        <fullName evidence="3">Uncharacterized protein</fullName>
    </submittedName>
</protein>
<dbReference type="AlphaFoldDB" id="A0A1G2N117"/>
<keyword evidence="2" id="KW-0472">Membrane</keyword>
<evidence type="ECO:0000313" key="3">
    <source>
        <dbReference type="EMBL" id="OHA29784.1"/>
    </source>
</evidence>
<reference evidence="3 4" key="1">
    <citation type="journal article" date="2016" name="Nat. Commun.">
        <title>Thousands of microbial genomes shed light on interconnected biogeochemical processes in an aquifer system.</title>
        <authorList>
            <person name="Anantharaman K."/>
            <person name="Brown C.T."/>
            <person name="Hug L.A."/>
            <person name="Sharon I."/>
            <person name="Castelle C.J."/>
            <person name="Probst A.J."/>
            <person name="Thomas B.C."/>
            <person name="Singh A."/>
            <person name="Wilkins M.J."/>
            <person name="Karaoz U."/>
            <person name="Brodie E.L."/>
            <person name="Williams K.H."/>
            <person name="Hubbard S.S."/>
            <person name="Banfield J.F."/>
        </authorList>
    </citation>
    <scope>NUCLEOTIDE SEQUENCE [LARGE SCALE GENOMIC DNA]</scope>
</reference>
<feature type="compositionally biased region" description="Low complexity" evidence="1">
    <location>
        <begin position="142"/>
        <end position="172"/>
    </location>
</feature>
<feature type="compositionally biased region" description="Low complexity" evidence="1">
    <location>
        <begin position="86"/>
        <end position="103"/>
    </location>
</feature>
<keyword evidence="2" id="KW-0812">Transmembrane</keyword>
<name>A0A1G2N117_9BACT</name>
<gene>
    <name evidence="3" type="ORF">A3F51_03630</name>
</gene>
<evidence type="ECO:0000313" key="4">
    <source>
        <dbReference type="Proteomes" id="UP000178089"/>
    </source>
</evidence>
<proteinExistence type="predicted"/>
<keyword evidence="2" id="KW-1133">Transmembrane helix</keyword>
<sequence>MFNMKSSYKNICTYIFIIIVGMFFLPANGFTQSIALDTDLGQDVVASSSLPKSDPGLEILQDVVNLISNIFPSSDPSTELDQDVITGTSTSSTSTPPTSTSTPPSDPSTDDDQDSPADVEESVPGPLPSSDPSTELDQDVITGTSTSSTSTPPTSTSTPPSDPSGDGDQDGTLPDQPESETVITQDNNSGGVSSGSSGSRGSVVFNGGLVNQNLGSVQNVPIQSIVVTGNAPQNVPLLGEEVGSSDLAAVGEAPPLFDVSSQPVLAEQQNLLPWIVFLLILFGLMIVLIRYLVRRKRAEAEAVSIAERSLNGVKKKP</sequence>
<feature type="transmembrane region" description="Helical" evidence="2">
    <location>
        <begin position="12"/>
        <end position="30"/>
    </location>
</feature>
<feature type="region of interest" description="Disordered" evidence="1">
    <location>
        <begin position="73"/>
        <end position="199"/>
    </location>
</feature>
<accession>A0A1G2N117</accession>
<evidence type="ECO:0000256" key="2">
    <source>
        <dbReference type="SAM" id="Phobius"/>
    </source>
</evidence>
<evidence type="ECO:0000256" key="1">
    <source>
        <dbReference type="SAM" id="MobiDB-lite"/>
    </source>
</evidence>
<feature type="compositionally biased region" description="Acidic residues" evidence="1">
    <location>
        <begin position="108"/>
        <end position="121"/>
    </location>
</feature>
<dbReference type="Proteomes" id="UP000178089">
    <property type="component" value="Unassembled WGS sequence"/>
</dbReference>
<comment type="caution">
    <text evidence="3">The sequence shown here is derived from an EMBL/GenBank/DDBJ whole genome shotgun (WGS) entry which is preliminary data.</text>
</comment>
<organism evidence="3 4">
    <name type="scientific">Candidatus Taylorbacteria bacterium RIFCSPHIGHO2_12_FULL_45_16</name>
    <dbReference type="NCBI Taxonomy" id="1802315"/>
    <lineage>
        <taxon>Bacteria</taxon>
        <taxon>Candidatus Tayloriibacteriota</taxon>
    </lineage>
</organism>
<dbReference type="EMBL" id="MHRT01000001">
    <property type="protein sequence ID" value="OHA29784.1"/>
    <property type="molecule type" value="Genomic_DNA"/>
</dbReference>
<feature type="transmembrane region" description="Helical" evidence="2">
    <location>
        <begin position="271"/>
        <end position="293"/>
    </location>
</feature>